<dbReference type="InterPro" id="IPR003539">
    <property type="entry name" value="CD_toxinB"/>
</dbReference>
<evidence type="ECO:0000313" key="2">
    <source>
        <dbReference type="Proteomes" id="UP000323707"/>
    </source>
</evidence>
<name>A0A5M9QJC5_9HELI</name>
<dbReference type="AlphaFoldDB" id="A0A5M9QJC5"/>
<dbReference type="InterPro" id="IPR036691">
    <property type="entry name" value="Endo/exonu/phosph_ase_sf"/>
</dbReference>
<dbReference type="Proteomes" id="UP000323707">
    <property type="component" value="Unassembled WGS sequence"/>
</dbReference>
<proteinExistence type="predicted"/>
<evidence type="ECO:0000313" key="1">
    <source>
        <dbReference type="EMBL" id="KAA8708498.1"/>
    </source>
</evidence>
<gene>
    <name evidence="1" type="ORF">F4V45_06115</name>
</gene>
<organism evidence="1 2">
    <name type="scientific">Helicobacter canis</name>
    <dbReference type="NCBI Taxonomy" id="29419"/>
    <lineage>
        <taxon>Bacteria</taxon>
        <taxon>Pseudomonadati</taxon>
        <taxon>Campylobacterota</taxon>
        <taxon>Epsilonproteobacteria</taxon>
        <taxon>Campylobacterales</taxon>
        <taxon>Helicobacteraceae</taxon>
        <taxon>Helicobacter</taxon>
    </lineage>
</organism>
<dbReference type="PRINTS" id="PR01388">
    <property type="entry name" value="CDTOXINB"/>
</dbReference>
<dbReference type="NCBIfam" id="NF011787">
    <property type="entry name" value="PRK15251.1"/>
    <property type="match status" value="1"/>
</dbReference>
<accession>A0A5M9QJC5</accession>
<protein>
    <submittedName>
        <fullName evidence="1">Cytolethal distending toxin subunit B family protein</fullName>
    </submittedName>
</protein>
<comment type="caution">
    <text evidence="1">The sequence shown here is derived from an EMBL/GenBank/DDBJ whole genome shotgun (WGS) entry which is preliminary data.</text>
</comment>
<sequence>MPTSSTISHKILLIALVACFAITHALADMRRYKIGSWNLNDTQMPIEEKWNNTIRSLLSGSNGVDILALQEVGGLPTNVEFLNTFTLPYATTLPIQEYQWDLGRGQGRVYVYFMRTDTDMRGINLAIITKKRASEIFAIKPSSKISLPMLAIALGDDVFITMDSIDRKGADTLANITNVFDYFSKHQRAQSLQWLILGSFNIHPQALQSSIPPKLQERIAIIAPSVATRKSGGILEYALSGNSGESAYLAPTLNAYLGYGNVRQQFDSVFIPIIFSKLRIIYDF</sequence>
<reference evidence="1 2" key="1">
    <citation type="submission" date="2019-09" db="EMBL/GenBank/DDBJ databases">
        <title>Draft genome sequence of various Type strains from the CCUG.</title>
        <authorList>
            <person name="Pineiro-Iglesias B."/>
            <person name="Tunovic T."/>
            <person name="Unosson C."/>
            <person name="Inganas E."/>
            <person name="Ohlen M."/>
            <person name="Cardew S."/>
            <person name="Jensie-Markopoulos S."/>
            <person name="Salva-Serra F."/>
            <person name="Jaen-Luchoro D."/>
            <person name="Karlsson R."/>
            <person name="Svensson-Stadler L."/>
            <person name="Chun J."/>
            <person name="Moore E."/>
        </authorList>
    </citation>
    <scope>NUCLEOTIDE SEQUENCE [LARGE SCALE GENOMIC DNA]</scope>
    <source>
        <strain evidence="1 2">CCUG 32756T</strain>
    </source>
</reference>
<dbReference type="RefSeq" id="WP_150337518.1">
    <property type="nucleotide sequence ID" value="NZ_JAERIX010000018.1"/>
</dbReference>
<dbReference type="SUPFAM" id="SSF56219">
    <property type="entry name" value="DNase I-like"/>
    <property type="match status" value="1"/>
</dbReference>
<dbReference type="EMBL" id="VXKE01000019">
    <property type="protein sequence ID" value="KAA8708498.1"/>
    <property type="molecule type" value="Genomic_DNA"/>
</dbReference>
<dbReference type="Gene3D" id="3.60.10.10">
    <property type="entry name" value="Endonuclease/exonuclease/phosphatase"/>
    <property type="match status" value="1"/>
</dbReference>